<dbReference type="GeneID" id="111006972"/>
<reference evidence="3" key="1">
    <citation type="submission" date="2025-08" db="UniProtKB">
        <authorList>
            <consortium name="RefSeq"/>
        </authorList>
    </citation>
    <scope>IDENTIFICATION</scope>
    <source>
        <strain evidence="3">OHB3-1</strain>
    </source>
</reference>
<proteinExistence type="predicted"/>
<feature type="region of interest" description="Disordered" evidence="1">
    <location>
        <begin position="147"/>
        <end position="166"/>
    </location>
</feature>
<evidence type="ECO:0000313" key="3">
    <source>
        <dbReference type="RefSeq" id="XP_022134785.1"/>
    </source>
</evidence>
<evidence type="ECO:0000256" key="1">
    <source>
        <dbReference type="SAM" id="MobiDB-lite"/>
    </source>
</evidence>
<accession>A0A6J1BZB0</accession>
<keyword evidence="2" id="KW-1185">Reference proteome</keyword>
<organism evidence="2 3">
    <name type="scientific">Momordica charantia</name>
    <name type="common">Bitter gourd</name>
    <name type="synonym">Balsam pear</name>
    <dbReference type="NCBI Taxonomy" id="3673"/>
    <lineage>
        <taxon>Eukaryota</taxon>
        <taxon>Viridiplantae</taxon>
        <taxon>Streptophyta</taxon>
        <taxon>Embryophyta</taxon>
        <taxon>Tracheophyta</taxon>
        <taxon>Spermatophyta</taxon>
        <taxon>Magnoliopsida</taxon>
        <taxon>eudicotyledons</taxon>
        <taxon>Gunneridae</taxon>
        <taxon>Pentapetalae</taxon>
        <taxon>rosids</taxon>
        <taxon>fabids</taxon>
        <taxon>Cucurbitales</taxon>
        <taxon>Cucurbitaceae</taxon>
        <taxon>Momordiceae</taxon>
        <taxon>Momordica</taxon>
    </lineage>
</organism>
<dbReference type="OrthoDB" id="695262at2759"/>
<dbReference type="PANTHER" id="PTHR33264:SF55">
    <property type="entry name" value="TRANSMEMBRANE PROTEIN"/>
    <property type="match status" value="1"/>
</dbReference>
<feature type="region of interest" description="Disordered" evidence="1">
    <location>
        <begin position="82"/>
        <end position="137"/>
    </location>
</feature>
<dbReference type="KEGG" id="mcha:111006972"/>
<dbReference type="PANTHER" id="PTHR33264">
    <property type="entry name" value="EXPRESSED PROTEIN"/>
    <property type="match status" value="1"/>
</dbReference>
<sequence>MTGKVLLRSPAIGHYKSSLKDEKLDAPRERRQFAEVAGGSAAECTAICCCCPLTVMNIVIFAIYKMPAGLCRKALKSRKRHGKMKKKRLIQQRRGASQEFTDGSEGPGGIGGFDQVPPQVPGAEPGPKSADDLIHLEEEMWGQFSQTGFWRSSSQTQTQTQTQRHE</sequence>
<gene>
    <name evidence="3" type="primary">LOC111006972</name>
</gene>
<feature type="compositionally biased region" description="Basic residues" evidence="1">
    <location>
        <begin position="82"/>
        <end position="91"/>
    </location>
</feature>
<protein>
    <submittedName>
        <fullName evidence="3">Uncharacterized protein LOC111006972</fullName>
    </submittedName>
</protein>
<dbReference type="AlphaFoldDB" id="A0A6J1BZB0"/>
<name>A0A6J1BZB0_MOMCH</name>
<feature type="compositionally biased region" description="Low complexity" evidence="1">
    <location>
        <begin position="152"/>
        <end position="166"/>
    </location>
</feature>
<evidence type="ECO:0000313" key="2">
    <source>
        <dbReference type="Proteomes" id="UP000504603"/>
    </source>
</evidence>
<dbReference type="Proteomes" id="UP000504603">
    <property type="component" value="Unplaced"/>
</dbReference>
<dbReference type="RefSeq" id="XP_022134785.1">
    <property type="nucleotide sequence ID" value="XM_022279093.1"/>
</dbReference>